<evidence type="ECO:0008006" key="3">
    <source>
        <dbReference type="Google" id="ProtNLM"/>
    </source>
</evidence>
<keyword evidence="2" id="KW-1185">Reference proteome</keyword>
<organism evidence="1 2">
    <name type="scientific">Desulfuribacillus alkaliarsenatis</name>
    <dbReference type="NCBI Taxonomy" id="766136"/>
    <lineage>
        <taxon>Bacteria</taxon>
        <taxon>Bacillati</taxon>
        <taxon>Bacillota</taxon>
        <taxon>Desulfuribacillia</taxon>
        <taxon>Desulfuribacillales</taxon>
        <taxon>Desulfuribacillaceae</taxon>
        <taxon>Desulfuribacillus</taxon>
    </lineage>
</organism>
<evidence type="ECO:0000313" key="2">
    <source>
        <dbReference type="Proteomes" id="UP000094296"/>
    </source>
</evidence>
<reference evidence="1 2" key="1">
    <citation type="submission" date="2016-09" db="EMBL/GenBank/DDBJ databases">
        <title>Draft genome sequence for the type strain of Desulfuribacillus alkaliarsenatis AHT28, an obligately anaerobic, sulfidogenic bacterium isolated from Russian soda lake sediments.</title>
        <authorList>
            <person name="Abin C.A."/>
            <person name="Hollibaugh J.T."/>
        </authorList>
    </citation>
    <scope>NUCLEOTIDE SEQUENCE [LARGE SCALE GENOMIC DNA]</scope>
    <source>
        <strain evidence="1 2">AHT28</strain>
    </source>
</reference>
<dbReference type="PROSITE" id="PS51257">
    <property type="entry name" value="PROKAR_LIPOPROTEIN"/>
    <property type="match status" value="1"/>
</dbReference>
<sequence length="179" mass="20660">MKIIKKIIFFIIIISIFISGCSDINGDPTEKYDGIELRIGVIGSAPEVRETQILFEEIEFNLLEVNNLDSKYDAIFITKENLSEASNPEYVQIYKDSKIPFYFIGNNKSHVPFTNKELSYEEVPVFDDGMYVTALIHPDFDSLNIINEIGFYNDVESETNIKALYSRLFSNILEIKYNR</sequence>
<protein>
    <recommendedName>
        <fullName evidence="3">Lipoprotein</fullName>
    </recommendedName>
</protein>
<dbReference type="AlphaFoldDB" id="A0A1E5G6F9"/>
<evidence type="ECO:0000313" key="1">
    <source>
        <dbReference type="EMBL" id="OEF98762.1"/>
    </source>
</evidence>
<proteinExistence type="predicted"/>
<name>A0A1E5G6F9_9FIRM</name>
<accession>A0A1E5G6F9</accession>
<dbReference type="Proteomes" id="UP000094296">
    <property type="component" value="Unassembled WGS sequence"/>
</dbReference>
<gene>
    <name evidence="1" type="ORF">BHF68_00925</name>
</gene>
<comment type="caution">
    <text evidence="1">The sequence shown here is derived from an EMBL/GenBank/DDBJ whole genome shotgun (WGS) entry which is preliminary data.</text>
</comment>
<dbReference type="EMBL" id="MIJE01000001">
    <property type="protein sequence ID" value="OEF98762.1"/>
    <property type="molecule type" value="Genomic_DNA"/>
</dbReference>